<dbReference type="EMBL" id="CP011361">
    <property type="protein sequence ID" value="AKG05532.1"/>
    <property type="molecule type" value="Genomic_DNA"/>
</dbReference>
<organism evidence="3 4">
    <name type="scientific">Salimicrobium jeotgali</name>
    <dbReference type="NCBI Taxonomy" id="1230341"/>
    <lineage>
        <taxon>Bacteria</taxon>
        <taxon>Bacillati</taxon>
        <taxon>Bacillota</taxon>
        <taxon>Bacilli</taxon>
        <taxon>Bacillales</taxon>
        <taxon>Bacillaceae</taxon>
        <taxon>Salimicrobium</taxon>
    </lineage>
</organism>
<dbReference type="AlphaFoldDB" id="A0AAC8PTD1"/>
<dbReference type="Proteomes" id="UP000092654">
    <property type="component" value="Chromosome"/>
</dbReference>
<accession>A0AAC8PTD1</accession>
<dbReference type="GO" id="GO:0051276">
    <property type="term" value="P:chromosome organization"/>
    <property type="evidence" value="ECO:0007669"/>
    <property type="project" value="InterPro"/>
</dbReference>
<evidence type="ECO:0000313" key="4">
    <source>
        <dbReference type="Proteomes" id="UP000092654"/>
    </source>
</evidence>
<evidence type="ECO:0000256" key="1">
    <source>
        <dbReference type="ARBA" id="ARBA00022612"/>
    </source>
</evidence>
<protein>
    <submittedName>
        <fullName evidence="3">Terminase</fullName>
    </submittedName>
</protein>
<keyword evidence="1" id="KW-1188">Viral release from host cell</keyword>
<evidence type="ECO:0000313" key="3">
    <source>
        <dbReference type="EMBL" id="AKG05532.1"/>
    </source>
</evidence>
<gene>
    <name evidence="3" type="ORF">AAV35_012750</name>
</gene>
<dbReference type="Gene3D" id="1.10.10.1400">
    <property type="entry name" value="Terminase, small subunit, N-terminal DNA-binding domain, HTH motif"/>
    <property type="match status" value="1"/>
</dbReference>
<dbReference type="PANTHER" id="PTHR41328:SF2">
    <property type="entry name" value="TERMINASE SMALL SUBUNIT"/>
    <property type="match status" value="1"/>
</dbReference>
<sequence>MAKMTEKQKRFADYYIKTGNASEAARNAGYSAKTAHRIGQENLQKPAIYKYIEKRNKELEDSRTADMKEVREFWTGMMRDRMVEPKDRLKASEFIAKTNGAFIERVEHSGEVQNNVDLSDLTVEELRKIANSDD</sequence>
<dbReference type="InterPro" id="IPR038713">
    <property type="entry name" value="Terminase_Gp1_N_sf"/>
</dbReference>
<reference evidence="4" key="1">
    <citation type="submission" date="2015-06" db="EMBL/GenBank/DDBJ databases">
        <title>Salimicrobium jeotgali MJ3, isolated from Myulchi jeot, a traditional Korean fermented seafood.</title>
        <authorList>
            <person name="Kim K.H."/>
            <person name="Jeon C.O."/>
            <person name="Jin H.M."/>
        </authorList>
    </citation>
    <scope>NUCLEOTIDE SEQUENCE [LARGE SCALE GENOMIC DNA]</scope>
    <source>
        <strain evidence="4">MJ3</strain>
    </source>
</reference>
<dbReference type="RefSeq" id="WP_040609940.1">
    <property type="nucleotide sequence ID" value="NZ_AMPQ01000045.1"/>
</dbReference>
<dbReference type="PANTHER" id="PTHR41328">
    <property type="entry name" value="TERMINASE SMALL SUBUNIT-RELATED"/>
    <property type="match status" value="1"/>
</dbReference>
<dbReference type="InterPro" id="IPR005335">
    <property type="entry name" value="Terminase_ssu"/>
</dbReference>
<proteinExistence type="predicted"/>
<dbReference type="InterPro" id="IPR052404">
    <property type="entry name" value="SPP1-like_terminase"/>
</dbReference>
<name>A0AAC8PTD1_9BACI</name>
<keyword evidence="2" id="KW-0231">Viral genome packaging</keyword>
<evidence type="ECO:0000256" key="2">
    <source>
        <dbReference type="ARBA" id="ARBA00023219"/>
    </source>
</evidence>
<dbReference type="Pfam" id="PF03592">
    <property type="entry name" value="Terminase_2"/>
    <property type="match status" value="1"/>
</dbReference>
<dbReference type="KEGG" id="sje:AAV35_012750"/>